<feature type="region of interest" description="Disordered" evidence="1">
    <location>
        <begin position="1"/>
        <end position="25"/>
    </location>
</feature>
<organism evidence="2 3">
    <name type="scientific">Mycena indigotica</name>
    <dbReference type="NCBI Taxonomy" id="2126181"/>
    <lineage>
        <taxon>Eukaryota</taxon>
        <taxon>Fungi</taxon>
        <taxon>Dikarya</taxon>
        <taxon>Basidiomycota</taxon>
        <taxon>Agaricomycotina</taxon>
        <taxon>Agaricomycetes</taxon>
        <taxon>Agaricomycetidae</taxon>
        <taxon>Agaricales</taxon>
        <taxon>Marasmiineae</taxon>
        <taxon>Mycenaceae</taxon>
        <taxon>Mycena</taxon>
    </lineage>
</organism>
<name>A0A8H6VYG6_9AGAR</name>
<evidence type="ECO:0000313" key="2">
    <source>
        <dbReference type="EMBL" id="KAF7298799.1"/>
    </source>
</evidence>
<dbReference type="Proteomes" id="UP000636479">
    <property type="component" value="Unassembled WGS sequence"/>
</dbReference>
<reference evidence="2" key="1">
    <citation type="submission" date="2020-05" db="EMBL/GenBank/DDBJ databases">
        <title>Mycena genomes resolve the evolution of fungal bioluminescence.</title>
        <authorList>
            <person name="Tsai I.J."/>
        </authorList>
    </citation>
    <scope>NUCLEOTIDE SEQUENCE</scope>
    <source>
        <strain evidence="2">171206Taipei</strain>
    </source>
</reference>
<protein>
    <submittedName>
        <fullName evidence="2">Uncharacterized protein</fullName>
    </submittedName>
</protein>
<comment type="caution">
    <text evidence="2">The sequence shown here is derived from an EMBL/GenBank/DDBJ whole genome shotgun (WGS) entry which is preliminary data.</text>
</comment>
<dbReference type="OrthoDB" id="2739946at2759"/>
<gene>
    <name evidence="2" type="ORF">MIND_00827500</name>
</gene>
<dbReference type="AlphaFoldDB" id="A0A8H6VYG6"/>
<feature type="compositionally biased region" description="Basic and acidic residues" evidence="1">
    <location>
        <begin position="1"/>
        <end position="11"/>
    </location>
</feature>
<dbReference type="EMBL" id="JACAZF010000007">
    <property type="protein sequence ID" value="KAF7298799.1"/>
    <property type="molecule type" value="Genomic_DNA"/>
</dbReference>
<evidence type="ECO:0000313" key="3">
    <source>
        <dbReference type="Proteomes" id="UP000636479"/>
    </source>
</evidence>
<dbReference type="GeneID" id="59347461"/>
<sequence length="203" mass="22986">MRVRKFPKESYHALSDTRYQRNPGRRDGFQWNSHSFLCPSQVDGFERRSRDSNDSVLGVHESNHVVPAKLLNEDGVEVGQSRREIDILEMARYVEGRRKLKGAAKGFEMVRAPARVIALDEDAFSVVSEEWELSADGSDWEGSEFELVDDLNEDPDVKSAIQRQEDDDFLLARRLQEEEDARFAASYGLASQARGSAASNDMS</sequence>
<dbReference type="RefSeq" id="XP_037218187.1">
    <property type="nucleotide sequence ID" value="XM_037364945.1"/>
</dbReference>
<evidence type="ECO:0000256" key="1">
    <source>
        <dbReference type="SAM" id="MobiDB-lite"/>
    </source>
</evidence>
<proteinExistence type="predicted"/>
<keyword evidence="3" id="KW-1185">Reference proteome</keyword>
<accession>A0A8H6VYG6</accession>